<evidence type="ECO:0000313" key="4">
    <source>
        <dbReference type="Proteomes" id="UP000799750"/>
    </source>
</evidence>
<dbReference type="SUPFAM" id="SSF46934">
    <property type="entry name" value="UBA-like"/>
    <property type="match status" value="1"/>
</dbReference>
<proteinExistence type="predicted"/>
<keyword evidence="4" id="KW-1185">Reference proteome</keyword>
<dbReference type="AlphaFoldDB" id="A0A6A6R5F8"/>
<dbReference type="EMBL" id="MU004184">
    <property type="protein sequence ID" value="KAF2499789.1"/>
    <property type="molecule type" value="Genomic_DNA"/>
</dbReference>
<reference evidence="3" key="1">
    <citation type="journal article" date="2020" name="Stud. Mycol.">
        <title>101 Dothideomycetes genomes: a test case for predicting lifestyles and emergence of pathogens.</title>
        <authorList>
            <person name="Haridas S."/>
            <person name="Albert R."/>
            <person name="Binder M."/>
            <person name="Bloem J."/>
            <person name="Labutti K."/>
            <person name="Salamov A."/>
            <person name="Andreopoulos B."/>
            <person name="Baker S."/>
            <person name="Barry K."/>
            <person name="Bills G."/>
            <person name="Bluhm B."/>
            <person name="Cannon C."/>
            <person name="Castanera R."/>
            <person name="Culley D."/>
            <person name="Daum C."/>
            <person name="Ezra D."/>
            <person name="Gonzalez J."/>
            <person name="Henrissat B."/>
            <person name="Kuo A."/>
            <person name="Liang C."/>
            <person name="Lipzen A."/>
            <person name="Lutzoni F."/>
            <person name="Magnuson J."/>
            <person name="Mondo S."/>
            <person name="Nolan M."/>
            <person name="Ohm R."/>
            <person name="Pangilinan J."/>
            <person name="Park H.-J."/>
            <person name="Ramirez L."/>
            <person name="Alfaro M."/>
            <person name="Sun H."/>
            <person name="Tritt A."/>
            <person name="Yoshinaga Y."/>
            <person name="Zwiers L.-H."/>
            <person name="Turgeon B."/>
            <person name="Goodwin S."/>
            <person name="Spatafora J."/>
            <person name="Crous P."/>
            <person name="Grigoriev I."/>
        </authorList>
    </citation>
    <scope>NUCLEOTIDE SEQUENCE</scope>
    <source>
        <strain evidence="3">CBS 269.34</strain>
    </source>
</reference>
<dbReference type="Gene3D" id="1.10.8.10">
    <property type="entry name" value="DNA helicase RuvA subunit, C-terminal domain"/>
    <property type="match status" value="1"/>
</dbReference>
<accession>A0A6A6R5F8</accession>
<name>A0A6A6R5F8_9PEZI</name>
<evidence type="ECO:0000313" key="3">
    <source>
        <dbReference type="EMBL" id="KAF2499789.1"/>
    </source>
</evidence>
<dbReference type="Proteomes" id="UP000799750">
    <property type="component" value="Unassembled WGS sequence"/>
</dbReference>
<dbReference type="PROSITE" id="PS50030">
    <property type="entry name" value="UBA"/>
    <property type="match status" value="1"/>
</dbReference>
<evidence type="ECO:0000256" key="1">
    <source>
        <dbReference type="SAM" id="MobiDB-lite"/>
    </source>
</evidence>
<feature type="region of interest" description="Disordered" evidence="1">
    <location>
        <begin position="436"/>
        <end position="476"/>
    </location>
</feature>
<feature type="compositionally biased region" description="Acidic residues" evidence="1">
    <location>
        <begin position="300"/>
        <end position="310"/>
    </location>
</feature>
<evidence type="ECO:0000259" key="2">
    <source>
        <dbReference type="PROSITE" id="PS50030"/>
    </source>
</evidence>
<dbReference type="InterPro" id="IPR009060">
    <property type="entry name" value="UBA-like_sf"/>
</dbReference>
<sequence>MTSDAPNLDISLPVKSSSLKHHSFPFFNRRESTPTSVARPLSLRSPSFHHSMRWKPSRKHDAKKTGTILHAVPEADAPSAPLPQQVERDAAPSPNDEILNAIGRLQPSPDSTSRPNTPHSLRTSSSRANSVMSSPFSPTRSRREKSSPFPSPKVGVWKNGKAHWDSTPSIPLIANASDAFVELETAPIIENAPAEKKNGRPRIQVIIPNDQRAMPFLALPPFGQSNSLSRHNPTDVGSGVSPPSGTRKLPLRTSVVSPLMTQTLKPVRPTTDPSSHLAITEEQPGSSGAGHIPLPSMSTSDEDSQIEDDASSNYSRDSSRTSMDSASSPQEVKPVSLHSRSGSLAFSIRSPVAAGVFDDNASTVRRTVSRQSTSQSVEVCLQVPVIDESPVLGMYYQHKSPRKSHKAYDVLGVSRPQRGASIKSLSTCRQSGVQRRTSSCGLSRRSSTSLKQKELIERSLTKRLPPTPSSPTLSEAEHDLEHHLTAITDESAYSPFGLEPAADRTVEVEEDDLYATPAPAVPRRSSKRNTILSTSLFPASRCPSKHIASQYQQQAKSLSPPAPTDGLKRSWNKGRGQHLTVAIPETTKRLTNDFTFSPIPIPEPTRDTNRNISPEVAEGVIFSILENLESLDDLFATAVVNKGFYRVFKRHELSLMKSALRKMSPPAWEHREICPPDSEDQDLESPKQVDYTPTSYLQYYIRDMYIIAALKSLILDQCQSFLRPETAAALASNDQVISSGLDDTFWRIWSFCKLFGSGKGREDDVVAQMDWLKGGLLVHQNGCQGTIFSTHSTDVSSILATAPEHFAKGNAGGLTTEQLYDMTELWNCLGVLLQGFEGRTEQAREHGVYESTDVRGGDVDGEEFMLEEWYHYLLTLGLSAILDLATPSKLPDASLFVLASENGWVNWKAPQHGGSRKTFLKEAVSRVYEDKIAASFSSQGQKEMIRQLSKQRIQKHILEIRKRKMTGESREVRMSQERPMSNWESVFTRFAGPQPPASRATSMSSPLSVRSPLAAVPETSSLTSLVPPPLENHPAFLQHPLQQQINQSSSAENTAEKAIYRIVEMGFTADQARHALRMTDMGDGLRVDRAVELLLRA</sequence>
<feature type="compositionally biased region" description="Polar residues" evidence="1">
    <location>
        <begin position="548"/>
        <end position="557"/>
    </location>
</feature>
<feature type="compositionally biased region" description="Polar residues" evidence="1">
    <location>
        <begin position="108"/>
        <end position="139"/>
    </location>
</feature>
<dbReference type="InterPro" id="IPR015940">
    <property type="entry name" value="UBA"/>
</dbReference>
<protein>
    <recommendedName>
        <fullName evidence="2">UBA domain-containing protein</fullName>
    </recommendedName>
</protein>
<dbReference type="OrthoDB" id="5376710at2759"/>
<feature type="compositionally biased region" description="Basic and acidic residues" evidence="1">
    <location>
        <begin position="451"/>
        <end position="460"/>
    </location>
</feature>
<gene>
    <name evidence="3" type="ORF">BU16DRAFT_283454</name>
</gene>
<feature type="region of interest" description="Disordered" evidence="1">
    <location>
        <begin position="548"/>
        <end position="571"/>
    </location>
</feature>
<feature type="compositionally biased region" description="Low complexity" evidence="1">
    <location>
        <begin position="436"/>
        <end position="450"/>
    </location>
</feature>
<feature type="region of interest" description="Disordered" evidence="1">
    <location>
        <begin position="30"/>
        <end position="154"/>
    </location>
</feature>
<feature type="compositionally biased region" description="Basic residues" evidence="1">
    <location>
        <begin position="50"/>
        <end position="62"/>
    </location>
</feature>
<feature type="compositionally biased region" description="Polar residues" evidence="1">
    <location>
        <begin position="254"/>
        <end position="264"/>
    </location>
</feature>
<organism evidence="3 4">
    <name type="scientific">Lophium mytilinum</name>
    <dbReference type="NCBI Taxonomy" id="390894"/>
    <lineage>
        <taxon>Eukaryota</taxon>
        <taxon>Fungi</taxon>
        <taxon>Dikarya</taxon>
        <taxon>Ascomycota</taxon>
        <taxon>Pezizomycotina</taxon>
        <taxon>Dothideomycetes</taxon>
        <taxon>Pleosporomycetidae</taxon>
        <taxon>Mytilinidiales</taxon>
        <taxon>Mytilinidiaceae</taxon>
        <taxon>Lophium</taxon>
    </lineage>
</organism>
<feature type="domain" description="UBA" evidence="2">
    <location>
        <begin position="1053"/>
        <end position="1097"/>
    </location>
</feature>
<feature type="region of interest" description="Disordered" evidence="1">
    <location>
        <begin position="223"/>
        <end position="336"/>
    </location>
</feature>
<feature type="compositionally biased region" description="Low complexity" evidence="1">
    <location>
        <begin position="311"/>
        <end position="328"/>
    </location>
</feature>